<evidence type="ECO:0000313" key="1">
    <source>
        <dbReference type="EMBL" id="GAA2242492.1"/>
    </source>
</evidence>
<proteinExistence type="predicted"/>
<dbReference type="Proteomes" id="UP001500929">
    <property type="component" value="Unassembled WGS sequence"/>
</dbReference>
<protein>
    <submittedName>
        <fullName evidence="1">Uncharacterized protein</fullName>
    </submittedName>
</protein>
<keyword evidence="2" id="KW-1185">Reference proteome</keyword>
<organism evidence="1 2">
    <name type="scientific">Herbiconiux moechotypicola</name>
    <dbReference type="NCBI Taxonomy" id="637393"/>
    <lineage>
        <taxon>Bacteria</taxon>
        <taxon>Bacillati</taxon>
        <taxon>Actinomycetota</taxon>
        <taxon>Actinomycetes</taxon>
        <taxon>Micrococcales</taxon>
        <taxon>Microbacteriaceae</taxon>
        <taxon>Herbiconiux</taxon>
    </lineage>
</organism>
<sequence length="78" mass="8317">MPSAVMTVHQWPMSMTVVTPAAQVSRVISEGGAKKVPTTSEVTTMNAANPMLSGTVERYLPTNLAVFLIPSPPSRLSF</sequence>
<accession>A0ABN3DVF9</accession>
<reference evidence="1 2" key="1">
    <citation type="journal article" date="2019" name="Int. J. Syst. Evol. Microbiol.">
        <title>The Global Catalogue of Microorganisms (GCM) 10K type strain sequencing project: providing services to taxonomists for standard genome sequencing and annotation.</title>
        <authorList>
            <consortium name="The Broad Institute Genomics Platform"/>
            <consortium name="The Broad Institute Genome Sequencing Center for Infectious Disease"/>
            <person name="Wu L."/>
            <person name="Ma J."/>
        </authorList>
    </citation>
    <scope>NUCLEOTIDE SEQUENCE [LARGE SCALE GENOMIC DNA]</scope>
    <source>
        <strain evidence="1 2">JCM 16117</strain>
    </source>
</reference>
<comment type="caution">
    <text evidence="1">The sequence shown here is derived from an EMBL/GenBank/DDBJ whole genome shotgun (WGS) entry which is preliminary data.</text>
</comment>
<dbReference type="EMBL" id="BAAAQY010000009">
    <property type="protein sequence ID" value="GAA2242492.1"/>
    <property type="molecule type" value="Genomic_DNA"/>
</dbReference>
<evidence type="ECO:0000313" key="2">
    <source>
        <dbReference type="Proteomes" id="UP001500929"/>
    </source>
</evidence>
<gene>
    <name evidence="1" type="ORF">GCM10009851_29770</name>
</gene>
<name>A0ABN3DVF9_9MICO</name>